<keyword evidence="1 4" id="KW-0812">Transmembrane</keyword>
<keyword evidence="2 4" id="KW-1133">Transmembrane helix</keyword>
<dbReference type="Gene3D" id="1.10.3860.10">
    <property type="entry name" value="Sodium:dicarboxylate symporter"/>
    <property type="match status" value="1"/>
</dbReference>
<protein>
    <submittedName>
        <fullName evidence="5">Uncharacterized protein</fullName>
    </submittedName>
</protein>
<gene>
    <name evidence="5" type="ORF">ACFQNG_03380</name>
</gene>
<keyword evidence="3 4" id="KW-0472">Membrane</keyword>
<keyword evidence="6" id="KW-1185">Reference proteome</keyword>
<dbReference type="SUPFAM" id="SSF118215">
    <property type="entry name" value="Proton glutamate symport protein"/>
    <property type="match status" value="1"/>
</dbReference>
<accession>A0ABW2RH19</accession>
<dbReference type="InterPro" id="IPR036458">
    <property type="entry name" value="Na:dicarbo_symporter_sf"/>
</dbReference>
<name>A0ABW2RH19_9BACL</name>
<evidence type="ECO:0000256" key="4">
    <source>
        <dbReference type="SAM" id="Phobius"/>
    </source>
</evidence>
<evidence type="ECO:0000256" key="3">
    <source>
        <dbReference type="ARBA" id="ARBA00023136"/>
    </source>
</evidence>
<evidence type="ECO:0000313" key="6">
    <source>
        <dbReference type="Proteomes" id="UP001596500"/>
    </source>
</evidence>
<evidence type="ECO:0000256" key="2">
    <source>
        <dbReference type="ARBA" id="ARBA00022989"/>
    </source>
</evidence>
<proteinExistence type="predicted"/>
<dbReference type="RefSeq" id="WP_379863426.1">
    <property type="nucleotide sequence ID" value="NZ_JBHTBW010000006.1"/>
</dbReference>
<feature type="transmembrane region" description="Helical" evidence="4">
    <location>
        <begin position="74"/>
        <end position="97"/>
    </location>
</feature>
<dbReference type="EMBL" id="JBHTBW010000006">
    <property type="protein sequence ID" value="MFC7440207.1"/>
    <property type="molecule type" value="Genomic_DNA"/>
</dbReference>
<feature type="transmembrane region" description="Helical" evidence="4">
    <location>
        <begin position="42"/>
        <end position="62"/>
    </location>
</feature>
<reference evidence="6" key="1">
    <citation type="journal article" date="2019" name="Int. J. Syst. Evol. Microbiol.">
        <title>The Global Catalogue of Microorganisms (GCM) 10K type strain sequencing project: providing services to taxonomists for standard genome sequencing and annotation.</title>
        <authorList>
            <consortium name="The Broad Institute Genomics Platform"/>
            <consortium name="The Broad Institute Genome Sequencing Center for Infectious Disease"/>
            <person name="Wu L."/>
            <person name="Ma J."/>
        </authorList>
    </citation>
    <scope>NUCLEOTIDE SEQUENCE [LARGE SCALE GENOMIC DNA]</scope>
    <source>
        <strain evidence="6">CGMCC 1.12942</strain>
    </source>
</reference>
<evidence type="ECO:0000256" key="1">
    <source>
        <dbReference type="ARBA" id="ARBA00022692"/>
    </source>
</evidence>
<evidence type="ECO:0000313" key="5">
    <source>
        <dbReference type="EMBL" id="MFC7440207.1"/>
    </source>
</evidence>
<comment type="caution">
    <text evidence="5">The sequence shown here is derived from an EMBL/GenBank/DDBJ whole genome shotgun (WGS) entry which is preliminary data.</text>
</comment>
<organism evidence="5 6">
    <name type="scientific">Laceyella putida</name>
    <dbReference type="NCBI Taxonomy" id="110101"/>
    <lineage>
        <taxon>Bacteria</taxon>
        <taxon>Bacillati</taxon>
        <taxon>Bacillota</taxon>
        <taxon>Bacilli</taxon>
        <taxon>Bacillales</taxon>
        <taxon>Thermoactinomycetaceae</taxon>
        <taxon>Laceyella</taxon>
    </lineage>
</organism>
<dbReference type="Proteomes" id="UP001596500">
    <property type="component" value="Unassembled WGS sequence"/>
</dbReference>
<sequence>MRFLTQLVQLVLGLGIGLLGLEMMREAQVVEAISPLKELLLRLLSVVFPLVWITVIVWLIRPRKNKKFSYLRQVVLLMLQLLVMATILSGCVVTKTVDAYTGLELLLQTQTDQQLGFQDEKKKKE</sequence>